<dbReference type="PANTHER" id="PTHR43685:SF11">
    <property type="entry name" value="GLYCOSYLTRANSFERASE TAGX-RELATED"/>
    <property type="match status" value="1"/>
</dbReference>
<dbReference type="InterPro" id="IPR050834">
    <property type="entry name" value="Glycosyltransf_2"/>
</dbReference>
<comment type="caution">
    <text evidence="2">The sequence shown here is derived from an EMBL/GenBank/DDBJ whole genome shotgun (WGS) entry which is preliminary data.</text>
</comment>
<sequence>MNREKGLVSVIIPSYNYGCFITETIKSLQAQSYTNWEAIIVDDCSLDNTQSIVEILITQESRLFYEKHTVNKGLPATRNTGLRKAKGEFILFLDADDVISPKKLKLHIEHFTQNCKIDISYSNYFFFRDGHINDRYFTRMLNHEEGLRPSEGGREILFPIFLRDNMIAVLAPLVKASLVEEVGYFNEELRQKEDWDFWMRCVLKEASFAYLDNPDAYGLIRVHGGSLLDNKKEALSYSDEFYTSLGDLLLQNSSLYCSELKQYESFMKKRMIREFVKKSLKMMGLMSFARKVYKKVNIFKLKIVSSR</sequence>
<dbReference type="EC" id="2.4.-.-" evidence="2"/>
<dbReference type="RefSeq" id="WP_230003323.1">
    <property type="nucleotide sequence ID" value="NZ_CP087134.1"/>
</dbReference>
<evidence type="ECO:0000313" key="2">
    <source>
        <dbReference type="EMBL" id="MDX6190116.1"/>
    </source>
</evidence>
<reference evidence="2 3" key="1">
    <citation type="submission" date="2023-11" db="EMBL/GenBank/DDBJ databases">
        <title>Unpublished Manusciprt.</title>
        <authorList>
            <person name="Saticioglu I.B."/>
            <person name="Ay H."/>
            <person name="Ajmi N."/>
            <person name="Altun S."/>
            <person name="Duman M."/>
        </authorList>
    </citation>
    <scope>NUCLEOTIDE SEQUENCE [LARGE SCALE GENOMIC DNA]</scope>
    <source>
        <strain evidence="2 3">Fl-318</strain>
    </source>
</reference>
<keyword evidence="3" id="KW-1185">Reference proteome</keyword>
<dbReference type="PANTHER" id="PTHR43685">
    <property type="entry name" value="GLYCOSYLTRANSFERASE"/>
    <property type="match status" value="1"/>
</dbReference>
<evidence type="ECO:0000313" key="3">
    <source>
        <dbReference type="Proteomes" id="UP001273350"/>
    </source>
</evidence>
<dbReference type="SUPFAM" id="SSF53448">
    <property type="entry name" value="Nucleotide-diphospho-sugar transferases"/>
    <property type="match status" value="1"/>
</dbReference>
<dbReference type="InterPro" id="IPR029044">
    <property type="entry name" value="Nucleotide-diphossugar_trans"/>
</dbReference>
<accession>A0ABU4RC00</accession>
<name>A0ABU4RC00_9FLAO</name>
<gene>
    <name evidence="2" type="ORF">SGQ83_12215</name>
</gene>
<dbReference type="GO" id="GO:0016757">
    <property type="term" value="F:glycosyltransferase activity"/>
    <property type="evidence" value="ECO:0007669"/>
    <property type="project" value="UniProtKB-KW"/>
</dbReference>
<evidence type="ECO:0000259" key="1">
    <source>
        <dbReference type="Pfam" id="PF00535"/>
    </source>
</evidence>
<protein>
    <submittedName>
        <fullName evidence="2">Glycosyltransferase</fullName>
        <ecNumber evidence="2">2.4.-.-</ecNumber>
    </submittedName>
</protein>
<dbReference type="Pfam" id="PF00535">
    <property type="entry name" value="Glycos_transf_2"/>
    <property type="match status" value="1"/>
</dbReference>
<keyword evidence="2" id="KW-0808">Transferase</keyword>
<proteinExistence type="predicted"/>
<feature type="domain" description="Glycosyltransferase 2-like" evidence="1">
    <location>
        <begin position="9"/>
        <end position="136"/>
    </location>
</feature>
<dbReference type="InterPro" id="IPR001173">
    <property type="entry name" value="Glyco_trans_2-like"/>
</dbReference>
<dbReference type="Proteomes" id="UP001273350">
    <property type="component" value="Unassembled WGS sequence"/>
</dbReference>
<organism evidence="2 3">
    <name type="scientific">Flavobacterium cupriresistens</name>
    <dbReference type="NCBI Taxonomy" id="2893885"/>
    <lineage>
        <taxon>Bacteria</taxon>
        <taxon>Pseudomonadati</taxon>
        <taxon>Bacteroidota</taxon>
        <taxon>Flavobacteriia</taxon>
        <taxon>Flavobacteriales</taxon>
        <taxon>Flavobacteriaceae</taxon>
        <taxon>Flavobacterium</taxon>
    </lineage>
</organism>
<keyword evidence="2" id="KW-0328">Glycosyltransferase</keyword>
<dbReference type="Gene3D" id="3.90.550.10">
    <property type="entry name" value="Spore Coat Polysaccharide Biosynthesis Protein SpsA, Chain A"/>
    <property type="match status" value="1"/>
</dbReference>
<dbReference type="EMBL" id="JAWXVI010000006">
    <property type="protein sequence ID" value="MDX6190116.1"/>
    <property type="molecule type" value="Genomic_DNA"/>
</dbReference>